<feature type="region of interest" description="Disordered" evidence="2">
    <location>
        <begin position="1"/>
        <end position="23"/>
    </location>
</feature>
<dbReference type="Gene3D" id="1.20.1270.60">
    <property type="entry name" value="Arfaptin homology (AH) domain/BAR domain"/>
    <property type="match status" value="1"/>
</dbReference>
<dbReference type="InterPro" id="IPR001849">
    <property type="entry name" value="PH_domain"/>
</dbReference>
<evidence type="ECO:0000313" key="4">
    <source>
        <dbReference type="EMBL" id="RPA84168.1"/>
    </source>
</evidence>
<protein>
    <submittedName>
        <fullName evidence="4">PH domain protein</fullName>
    </submittedName>
</protein>
<dbReference type="STRING" id="1160509.A0A3N4IHK2"/>
<dbReference type="EMBL" id="ML119660">
    <property type="protein sequence ID" value="RPA84168.1"/>
    <property type="molecule type" value="Genomic_DNA"/>
</dbReference>
<dbReference type="Gene3D" id="2.30.29.30">
    <property type="entry name" value="Pleckstrin-homology domain (PH domain)/Phosphotyrosine-binding domain (PTB)"/>
    <property type="match status" value="1"/>
</dbReference>
<feature type="region of interest" description="Disordered" evidence="2">
    <location>
        <begin position="417"/>
        <end position="486"/>
    </location>
</feature>
<feature type="compositionally biased region" description="Polar residues" evidence="2">
    <location>
        <begin position="425"/>
        <end position="440"/>
    </location>
</feature>
<evidence type="ECO:0000256" key="1">
    <source>
        <dbReference type="ARBA" id="ARBA00022553"/>
    </source>
</evidence>
<dbReference type="InterPro" id="IPR011993">
    <property type="entry name" value="PH-like_dom_sf"/>
</dbReference>
<dbReference type="InterPro" id="IPR046868">
    <property type="entry name" value="BAR_4"/>
</dbReference>
<feature type="compositionally biased region" description="Low complexity" evidence="2">
    <location>
        <begin position="443"/>
        <end position="455"/>
    </location>
</feature>
<organism evidence="4 5">
    <name type="scientific">Ascobolus immersus RN42</name>
    <dbReference type="NCBI Taxonomy" id="1160509"/>
    <lineage>
        <taxon>Eukaryota</taxon>
        <taxon>Fungi</taxon>
        <taxon>Dikarya</taxon>
        <taxon>Ascomycota</taxon>
        <taxon>Pezizomycotina</taxon>
        <taxon>Pezizomycetes</taxon>
        <taxon>Pezizales</taxon>
        <taxon>Ascobolaceae</taxon>
        <taxon>Ascobolus</taxon>
    </lineage>
</organism>
<dbReference type="Proteomes" id="UP000275078">
    <property type="component" value="Unassembled WGS sequence"/>
</dbReference>
<dbReference type="Pfam" id="PF20399">
    <property type="entry name" value="PH_20"/>
    <property type="match status" value="1"/>
</dbReference>
<dbReference type="SUPFAM" id="SSF50729">
    <property type="entry name" value="PH domain-like"/>
    <property type="match status" value="1"/>
</dbReference>
<sequence length="486" mass="53536">MSEQLKPALSRHTTDPIPDDKGGITEQFEQRLRAWKHVVKYLEEYVEAMASLHKGVTKDYEKVAKIVGEPLKEADSFDQQSGAGITALFTQLHTATQGISLSHAEAEKNLRTVVLVSLEKLHQEIKDKQKDLLGAASKASKSVTKARELTQKQLELLGQHTAAAASNSSAKVEPLYDPYLLKRGVLHRLHKQVAEENGLRQDLLVVQDNFKRFETYIVETIQATLNTLYSHVAGQADKQKAVLGDVVAFAQRIVPDYEWNQFLVRHNDILIDPNSPLRSVDAITFPNQHHQYTIPVVDGHMQRKGKLLGRYTTYYYVVTASKYLHEYKDNTDVTNEIEPEMSLYLPECQIGGLSASPAGKFTISGKDALKNKNLTQKHEFAFKANSHEEAKRFHDAIQDVCAGRLPNATPPVMSPIVSHPPSYEASVQSPAASRQNSTLDATAAGSAGVASAAAVDSKQTVPATASPVAPQADKKVSDVTFQAPQK</sequence>
<evidence type="ECO:0000259" key="3">
    <source>
        <dbReference type="SMART" id="SM00233"/>
    </source>
</evidence>
<dbReference type="SMART" id="SM00233">
    <property type="entry name" value="PH"/>
    <property type="match status" value="1"/>
</dbReference>
<proteinExistence type="predicted"/>
<dbReference type="InterPro" id="IPR027267">
    <property type="entry name" value="AH/BAR_dom_sf"/>
</dbReference>
<dbReference type="SUPFAM" id="SSF103657">
    <property type="entry name" value="BAR/IMD domain-like"/>
    <property type="match status" value="1"/>
</dbReference>
<reference evidence="4 5" key="1">
    <citation type="journal article" date="2018" name="Nat. Ecol. Evol.">
        <title>Pezizomycetes genomes reveal the molecular basis of ectomycorrhizal truffle lifestyle.</title>
        <authorList>
            <person name="Murat C."/>
            <person name="Payen T."/>
            <person name="Noel B."/>
            <person name="Kuo A."/>
            <person name="Morin E."/>
            <person name="Chen J."/>
            <person name="Kohler A."/>
            <person name="Krizsan K."/>
            <person name="Balestrini R."/>
            <person name="Da Silva C."/>
            <person name="Montanini B."/>
            <person name="Hainaut M."/>
            <person name="Levati E."/>
            <person name="Barry K.W."/>
            <person name="Belfiori B."/>
            <person name="Cichocki N."/>
            <person name="Clum A."/>
            <person name="Dockter R.B."/>
            <person name="Fauchery L."/>
            <person name="Guy J."/>
            <person name="Iotti M."/>
            <person name="Le Tacon F."/>
            <person name="Lindquist E.A."/>
            <person name="Lipzen A."/>
            <person name="Malagnac F."/>
            <person name="Mello A."/>
            <person name="Molinier V."/>
            <person name="Miyauchi S."/>
            <person name="Poulain J."/>
            <person name="Riccioni C."/>
            <person name="Rubini A."/>
            <person name="Sitrit Y."/>
            <person name="Splivallo R."/>
            <person name="Traeger S."/>
            <person name="Wang M."/>
            <person name="Zifcakova L."/>
            <person name="Wipf D."/>
            <person name="Zambonelli A."/>
            <person name="Paolocci F."/>
            <person name="Nowrousian M."/>
            <person name="Ottonello S."/>
            <person name="Baldrian P."/>
            <person name="Spatafora J.W."/>
            <person name="Henrissat B."/>
            <person name="Nagy L.G."/>
            <person name="Aury J.M."/>
            <person name="Wincker P."/>
            <person name="Grigoriev I.V."/>
            <person name="Bonfante P."/>
            <person name="Martin F.M."/>
        </authorList>
    </citation>
    <scope>NUCLEOTIDE SEQUENCE [LARGE SCALE GENOMIC DNA]</scope>
    <source>
        <strain evidence="4 5">RN42</strain>
    </source>
</reference>
<dbReference type="OrthoDB" id="2264563at2759"/>
<evidence type="ECO:0000313" key="5">
    <source>
        <dbReference type="Proteomes" id="UP000275078"/>
    </source>
</evidence>
<accession>A0A3N4IHK2</accession>
<dbReference type="InterPro" id="IPR046869">
    <property type="entry name" value="SLM1/RGC1-like_PH"/>
</dbReference>
<keyword evidence="1" id="KW-0597">Phosphoprotein</keyword>
<evidence type="ECO:0000256" key="2">
    <source>
        <dbReference type="SAM" id="MobiDB-lite"/>
    </source>
</evidence>
<feature type="domain" description="PH" evidence="3">
    <location>
        <begin position="295"/>
        <end position="404"/>
    </location>
</feature>
<dbReference type="AlphaFoldDB" id="A0A3N4IHK2"/>
<dbReference type="Pfam" id="PF20400">
    <property type="entry name" value="BAR_4"/>
    <property type="match status" value="1"/>
</dbReference>
<dbReference type="PANTHER" id="PTHR31941">
    <property type="entry name" value="CYTOSKELETAL SIGNALING PROTEIN SLM1"/>
    <property type="match status" value="1"/>
</dbReference>
<feature type="compositionally biased region" description="Basic and acidic residues" evidence="2">
    <location>
        <begin position="12"/>
        <end position="23"/>
    </location>
</feature>
<dbReference type="PANTHER" id="PTHR31941:SF1">
    <property type="entry name" value="CYTOSKELETAL SIGNALING PROTEIN SLM1"/>
    <property type="match status" value="1"/>
</dbReference>
<keyword evidence="5" id="KW-1185">Reference proteome</keyword>
<name>A0A3N4IHK2_ASCIM</name>
<gene>
    <name evidence="4" type="ORF">BJ508DRAFT_42037</name>
</gene>